<keyword evidence="2" id="KW-1185">Reference proteome</keyword>
<dbReference type="PANTHER" id="PTHR34387">
    <property type="entry name" value="SLR1258 PROTEIN"/>
    <property type="match status" value="1"/>
</dbReference>
<protein>
    <submittedName>
        <fullName evidence="1">DUF541 domain-containing protein</fullName>
    </submittedName>
</protein>
<dbReference type="OrthoDB" id="851675at2"/>
<comment type="caution">
    <text evidence="1">The sequence shown here is derived from an EMBL/GenBank/DDBJ whole genome shotgun (WGS) entry which is preliminary data.</text>
</comment>
<dbReference type="Pfam" id="PF04402">
    <property type="entry name" value="SIMPL"/>
    <property type="match status" value="1"/>
</dbReference>
<reference evidence="1 2" key="1">
    <citation type="submission" date="2019-02" db="EMBL/GenBank/DDBJ databases">
        <title>Bacterial novel species Emticicia sp. 17J42-9 isolated from soil.</title>
        <authorList>
            <person name="Jung H.-Y."/>
        </authorList>
    </citation>
    <scope>NUCLEOTIDE SEQUENCE [LARGE SCALE GENOMIC DNA]</scope>
    <source>
        <strain evidence="1 2">17J42-9</strain>
    </source>
</reference>
<dbReference type="PANTHER" id="PTHR34387:SF2">
    <property type="entry name" value="SLR1258 PROTEIN"/>
    <property type="match status" value="1"/>
</dbReference>
<dbReference type="Gene3D" id="3.30.110.170">
    <property type="entry name" value="Protein of unknown function (DUF541), domain 1"/>
    <property type="match status" value="1"/>
</dbReference>
<evidence type="ECO:0000313" key="1">
    <source>
        <dbReference type="EMBL" id="RYU97384.1"/>
    </source>
</evidence>
<name>A0A4Q5M4S1_9BACT</name>
<dbReference type="InterPro" id="IPR052022">
    <property type="entry name" value="26kDa_periplasmic_antigen"/>
</dbReference>
<gene>
    <name evidence="1" type="ORF">EWM59_01455</name>
</gene>
<dbReference type="Gene3D" id="3.30.70.2970">
    <property type="entry name" value="Protein of unknown function (DUF541), domain 2"/>
    <property type="match status" value="1"/>
</dbReference>
<proteinExistence type="predicted"/>
<accession>A0A4Q5M4S1</accession>
<dbReference type="EMBL" id="SEWF01000002">
    <property type="protein sequence ID" value="RYU97384.1"/>
    <property type="molecule type" value="Genomic_DNA"/>
</dbReference>
<evidence type="ECO:0000313" key="2">
    <source>
        <dbReference type="Proteomes" id="UP000293162"/>
    </source>
</evidence>
<organism evidence="1 2">
    <name type="scientific">Emticicia agri</name>
    <dbReference type="NCBI Taxonomy" id="2492393"/>
    <lineage>
        <taxon>Bacteria</taxon>
        <taxon>Pseudomonadati</taxon>
        <taxon>Bacteroidota</taxon>
        <taxon>Cytophagia</taxon>
        <taxon>Cytophagales</taxon>
        <taxon>Leadbetterellaceae</taxon>
        <taxon>Emticicia</taxon>
    </lineage>
</organism>
<sequence>MNVTKKVILLLLLPFWTFGQSYYPDNRIIVVGEASIDIPADNVVFNIQLKFTDSTDIKVAYSKHKNAENLLVNFLKENGVPNKNITYTPISVGKAMVYNTGKRDIEFGTLQSVSVRLEDVKKYAEFMMKLISAGFTDVNVSFTSSKENDFQDVLIQKAIEVAGKKAEAMAKASKRAIKKILKVSDTGETDSTFIYRDANNFNDMSDMASENNITEIPRTINKRYRVKVVFALK</sequence>
<dbReference type="InterPro" id="IPR007497">
    <property type="entry name" value="SIMPL/DUF541"/>
</dbReference>
<dbReference type="GO" id="GO:0006974">
    <property type="term" value="P:DNA damage response"/>
    <property type="evidence" value="ECO:0007669"/>
    <property type="project" value="TreeGrafter"/>
</dbReference>
<dbReference type="AlphaFoldDB" id="A0A4Q5M4S1"/>
<dbReference type="Proteomes" id="UP000293162">
    <property type="component" value="Unassembled WGS sequence"/>
</dbReference>